<gene>
    <name evidence="2" type="ORF">AAF454_05300</name>
</gene>
<keyword evidence="1" id="KW-1133">Transmembrane helix</keyword>
<evidence type="ECO:0000313" key="2">
    <source>
        <dbReference type="EMBL" id="MEL5987827.1"/>
    </source>
</evidence>
<evidence type="ECO:0000256" key="1">
    <source>
        <dbReference type="SAM" id="Phobius"/>
    </source>
</evidence>
<name>A0ABU9LJC8_9BACL</name>
<reference evidence="2 3" key="1">
    <citation type="submission" date="2024-04" db="EMBL/GenBank/DDBJ databases">
        <authorList>
            <person name="Wu Y.S."/>
            <person name="Zhang L."/>
        </authorList>
    </citation>
    <scope>NUCLEOTIDE SEQUENCE [LARGE SCALE GENOMIC DNA]</scope>
    <source>
        <strain evidence="2 3">KG-01</strain>
    </source>
</reference>
<sequence>MVIWILILAVIDLIVWGFAWRELVHYGRRRMEKAPRRLVVLFVLGIVVTIALVITLIQLLRILN</sequence>
<dbReference type="Proteomes" id="UP001398420">
    <property type="component" value="Unassembled WGS sequence"/>
</dbReference>
<evidence type="ECO:0000313" key="3">
    <source>
        <dbReference type="Proteomes" id="UP001398420"/>
    </source>
</evidence>
<keyword evidence="1" id="KW-0812">Transmembrane</keyword>
<feature type="transmembrane region" description="Helical" evidence="1">
    <location>
        <begin position="6"/>
        <end position="26"/>
    </location>
</feature>
<dbReference type="RefSeq" id="WP_068456372.1">
    <property type="nucleotide sequence ID" value="NZ_CP147847.1"/>
</dbReference>
<proteinExistence type="predicted"/>
<comment type="caution">
    <text evidence="2">The sequence shown here is derived from an EMBL/GenBank/DDBJ whole genome shotgun (WGS) entry which is preliminary data.</text>
</comment>
<organism evidence="2 3">
    <name type="scientific">Kurthia gibsonii</name>
    <dbReference type="NCBI Taxonomy" id="33946"/>
    <lineage>
        <taxon>Bacteria</taxon>
        <taxon>Bacillati</taxon>
        <taxon>Bacillota</taxon>
        <taxon>Bacilli</taxon>
        <taxon>Bacillales</taxon>
        <taxon>Caryophanaceae</taxon>
        <taxon>Kurthia</taxon>
    </lineage>
</organism>
<keyword evidence="1" id="KW-0472">Membrane</keyword>
<keyword evidence="3" id="KW-1185">Reference proteome</keyword>
<dbReference type="EMBL" id="JBCEWA010000003">
    <property type="protein sequence ID" value="MEL5987827.1"/>
    <property type="molecule type" value="Genomic_DNA"/>
</dbReference>
<feature type="transmembrane region" description="Helical" evidence="1">
    <location>
        <begin position="38"/>
        <end position="60"/>
    </location>
</feature>
<accession>A0ABU9LJC8</accession>
<protein>
    <submittedName>
        <fullName evidence="2">Uncharacterized protein</fullName>
    </submittedName>
</protein>